<dbReference type="EMBL" id="JACCFK010000002">
    <property type="protein sequence ID" value="NYI92392.1"/>
    <property type="molecule type" value="Genomic_DNA"/>
</dbReference>
<keyword evidence="6 7" id="KW-0472">Membrane</keyword>
<keyword evidence="10" id="KW-1185">Reference proteome</keyword>
<dbReference type="GO" id="GO:0022857">
    <property type="term" value="F:transmembrane transporter activity"/>
    <property type="evidence" value="ECO:0007669"/>
    <property type="project" value="InterPro"/>
</dbReference>
<dbReference type="PANTHER" id="PTHR43045">
    <property type="entry name" value="SHIKIMATE TRANSPORTER"/>
    <property type="match status" value="1"/>
</dbReference>
<dbReference type="SUPFAM" id="SSF103473">
    <property type="entry name" value="MFS general substrate transporter"/>
    <property type="match status" value="1"/>
</dbReference>
<feature type="transmembrane region" description="Helical" evidence="7">
    <location>
        <begin position="271"/>
        <end position="292"/>
    </location>
</feature>
<feature type="domain" description="Major facilitator superfamily (MFS) profile" evidence="8">
    <location>
        <begin position="11"/>
        <end position="421"/>
    </location>
</feature>
<evidence type="ECO:0000256" key="5">
    <source>
        <dbReference type="ARBA" id="ARBA00022989"/>
    </source>
</evidence>
<evidence type="ECO:0000256" key="4">
    <source>
        <dbReference type="ARBA" id="ARBA00022692"/>
    </source>
</evidence>
<feature type="transmembrane region" description="Helical" evidence="7">
    <location>
        <begin position="184"/>
        <end position="203"/>
    </location>
</feature>
<comment type="subcellular location">
    <subcellularLocation>
        <location evidence="1">Cell membrane</location>
        <topology evidence="1">Multi-pass membrane protein</topology>
    </subcellularLocation>
</comment>
<organism evidence="9 10">
    <name type="scientific">Amycolatopsis endophytica</name>
    <dbReference type="NCBI Taxonomy" id="860233"/>
    <lineage>
        <taxon>Bacteria</taxon>
        <taxon>Bacillati</taxon>
        <taxon>Actinomycetota</taxon>
        <taxon>Actinomycetes</taxon>
        <taxon>Pseudonocardiales</taxon>
        <taxon>Pseudonocardiaceae</taxon>
        <taxon>Amycolatopsis</taxon>
    </lineage>
</organism>
<evidence type="ECO:0000259" key="8">
    <source>
        <dbReference type="PROSITE" id="PS50850"/>
    </source>
</evidence>
<dbReference type="Gene3D" id="1.20.1250.20">
    <property type="entry name" value="MFS general substrate transporter like domains"/>
    <property type="match status" value="2"/>
</dbReference>
<evidence type="ECO:0000256" key="2">
    <source>
        <dbReference type="ARBA" id="ARBA00022448"/>
    </source>
</evidence>
<feature type="transmembrane region" description="Helical" evidence="7">
    <location>
        <begin position="26"/>
        <end position="44"/>
    </location>
</feature>
<dbReference type="RefSeq" id="WP_179776638.1">
    <property type="nucleotide sequence ID" value="NZ_JACCFK010000002.1"/>
</dbReference>
<dbReference type="InterPro" id="IPR020846">
    <property type="entry name" value="MFS_dom"/>
</dbReference>
<dbReference type="Proteomes" id="UP000549616">
    <property type="component" value="Unassembled WGS sequence"/>
</dbReference>
<feature type="transmembrane region" description="Helical" evidence="7">
    <location>
        <begin position="84"/>
        <end position="105"/>
    </location>
</feature>
<dbReference type="PANTHER" id="PTHR43045:SF1">
    <property type="entry name" value="SHIKIMATE TRANSPORTER"/>
    <property type="match status" value="1"/>
</dbReference>
<feature type="transmembrane region" description="Helical" evidence="7">
    <location>
        <begin position="50"/>
        <end position="72"/>
    </location>
</feature>
<protein>
    <submittedName>
        <fullName evidence="9">MFS family permease</fullName>
    </submittedName>
</protein>
<dbReference type="InterPro" id="IPR011701">
    <property type="entry name" value="MFS"/>
</dbReference>
<dbReference type="InterPro" id="IPR036259">
    <property type="entry name" value="MFS_trans_sf"/>
</dbReference>
<evidence type="ECO:0000313" key="10">
    <source>
        <dbReference type="Proteomes" id="UP000549616"/>
    </source>
</evidence>
<comment type="caution">
    <text evidence="9">The sequence shown here is derived from an EMBL/GenBank/DDBJ whole genome shotgun (WGS) entry which is preliminary data.</text>
</comment>
<reference evidence="9 10" key="1">
    <citation type="submission" date="2020-07" db="EMBL/GenBank/DDBJ databases">
        <title>Sequencing the genomes of 1000 actinobacteria strains.</title>
        <authorList>
            <person name="Klenk H.-P."/>
        </authorList>
    </citation>
    <scope>NUCLEOTIDE SEQUENCE [LARGE SCALE GENOMIC DNA]</scope>
    <source>
        <strain evidence="9 10">DSM 104006</strain>
    </source>
</reference>
<dbReference type="Pfam" id="PF07690">
    <property type="entry name" value="MFS_1"/>
    <property type="match status" value="1"/>
</dbReference>
<gene>
    <name evidence="9" type="ORF">HNR02_005767</name>
</gene>
<accession>A0A853BCB4</accession>
<keyword evidence="5 7" id="KW-1133">Transmembrane helix</keyword>
<evidence type="ECO:0000313" key="9">
    <source>
        <dbReference type="EMBL" id="NYI92392.1"/>
    </source>
</evidence>
<feature type="transmembrane region" description="Helical" evidence="7">
    <location>
        <begin position="117"/>
        <end position="139"/>
    </location>
</feature>
<name>A0A853BCB4_9PSEU</name>
<feature type="transmembrane region" description="Helical" evidence="7">
    <location>
        <begin position="396"/>
        <end position="413"/>
    </location>
</feature>
<evidence type="ECO:0000256" key="6">
    <source>
        <dbReference type="ARBA" id="ARBA00023136"/>
    </source>
</evidence>
<keyword evidence="2" id="KW-0813">Transport</keyword>
<feature type="transmembrane region" description="Helical" evidence="7">
    <location>
        <begin position="304"/>
        <end position="323"/>
    </location>
</feature>
<feature type="transmembrane region" description="Helical" evidence="7">
    <location>
        <begin position="329"/>
        <end position="348"/>
    </location>
</feature>
<keyword evidence="4 7" id="KW-0812">Transmembrane</keyword>
<feature type="transmembrane region" description="Helical" evidence="7">
    <location>
        <begin position="242"/>
        <end position="265"/>
    </location>
</feature>
<evidence type="ECO:0000256" key="3">
    <source>
        <dbReference type="ARBA" id="ARBA00022475"/>
    </source>
</evidence>
<feature type="transmembrane region" description="Helical" evidence="7">
    <location>
        <begin position="160"/>
        <end position="178"/>
    </location>
</feature>
<dbReference type="GO" id="GO:0005886">
    <property type="term" value="C:plasma membrane"/>
    <property type="evidence" value="ECO:0007669"/>
    <property type="project" value="UniProtKB-SubCell"/>
</dbReference>
<sequence length="431" mass="44401">MEARSGTARRAVAGSTAGAIVEGYDLLLYAIFGVLVFPTVFFSAQAGDLAVLAAFGTYFAGFVARPVGGIVFGHLGDRIGRKKTMLLTLVLVTIGTVGCGFLPGYDTLGVAAPVLLVLLRAVQGFGFGGEWGGAVLLAMESGGRRRTAFRGSFPQAAAHLGFLLANLSALALLTLLPRADFLAWGWRIPFLASGVLIAVGFWVRTRVAETPAFEELRAAGAVEKNPLRAVLRHQRGTLGLTILLKAGSGVPLFVFTSFVTAYATAGGAHPPLLVTVAVSAGALVAVITTPLYGLLADRVGPARVWQAGAVLTAVFGFAYFPLLDAGPPVAMFLAVVVSTAVVVAMFAVEPALTGPRFAPAWRFTGSSLAFNIGSVLGGGAAPFVAQVLVIRTGGPLAVSVYIAAACALGLVAATRLRLRPETHTVSVPVSA</sequence>
<proteinExistence type="predicted"/>
<evidence type="ECO:0000256" key="1">
    <source>
        <dbReference type="ARBA" id="ARBA00004651"/>
    </source>
</evidence>
<evidence type="ECO:0000256" key="7">
    <source>
        <dbReference type="SAM" id="Phobius"/>
    </source>
</evidence>
<dbReference type="AlphaFoldDB" id="A0A853BCB4"/>
<feature type="transmembrane region" description="Helical" evidence="7">
    <location>
        <begin position="368"/>
        <end position="390"/>
    </location>
</feature>
<dbReference type="PROSITE" id="PS50850">
    <property type="entry name" value="MFS"/>
    <property type="match status" value="1"/>
</dbReference>
<keyword evidence="3" id="KW-1003">Cell membrane</keyword>